<feature type="transmembrane region" description="Helical" evidence="1">
    <location>
        <begin position="6"/>
        <end position="26"/>
    </location>
</feature>
<evidence type="ECO:0000313" key="2">
    <source>
        <dbReference type="EMBL" id="SDK64555.1"/>
    </source>
</evidence>
<keyword evidence="1" id="KW-0472">Membrane</keyword>
<gene>
    <name evidence="2" type="ORF">SAMN04488026_10487</name>
</gene>
<evidence type="ECO:0000313" key="3">
    <source>
        <dbReference type="Proteomes" id="UP000199382"/>
    </source>
</evidence>
<sequence length="58" mass="6436">MHFDLAHALISGVLIFVVMIGMNKAGLYIPHKDGGPRWSWPLFFGIGAAVFILNLVWP</sequence>
<dbReference type="Proteomes" id="UP000199382">
    <property type="component" value="Unassembled WGS sequence"/>
</dbReference>
<dbReference type="EMBL" id="FNEK01000048">
    <property type="protein sequence ID" value="SDK64555.1"/>
    <property type="molecule type" value="Genomic_DNA"/>
</dbReference>
<accession>A0A1G9DLC1</accession>
<keyword evidence="1" id="KW-1133">Transmembrane helix</keyword>
<name>A0A1G9DLC1_9RHOB</name>
<feature type="transmembrane region" description="Helical" evidence="1">
    <location>
        <begin position="38"/>
        <end position="57"/>
    </location>
</feature>
<reference evidence="2 3" key="1">
    <citation type="submission" date="2016-10" db="EMBL/GenBank/DDBJ databases">
        <authorList>
            <person name="de Groot N.N."/>
        </authorList>
    </citation>
    <scope>NUCLEOTIDE SEQUENCE [LARGE SCALE GENOMIC DNA]</scope>
    <source>
        <strain evidence="2 3">DSM 25294</strain>
    </source>
</reference>
<dbReference type="STRING" id="571298.SAMN04488026_10487"/>
<keyword evidence="1" id="KW-0812">Transmembrane</keyword>
<proteinExistence type="predicted"/>
<dbReference type="AlphaFoldDB" id="A0A1G9DLC1"/>
<evidence type="ECO:0000256" key="1">
    <source>
        <dbReference type="SAM" id="Phobius"/>
    </source>
</evidence>
<keyword evidence="3" id="KW-1185">Reference proteome</keyword>
<protein>
    <submittedName>
        <fullName evidence="2">Uncharacterized protein</fullName>
    </submittedName>
</protein>
<organism evidence="2 3">
    <name type="scientific">Aliiruegeria lutimaris</name>
    <dbReference type="NCBI Taxonomy" id="571298"/>
    <lineage>
        <taxon>Bacteria</taxon>
        <taxon>Pseudomonadati</taxon>
        <taxon>Pseudomonadota</taxon>
        <taxon>Alphaproteobacteria</taxon>
        <taxon>Rhodobacterales</taxon>
        <taxon>Roseobacteraceae</taxon>
        <taxon>Aliiruegeria</taxon>
    </lineage>
</organism>
<dbReference type="RefSeq" id="WP_170844636.1">
    <property type="nucleotide sequence ID" value="NZ_FNEK01000048.1"/>
</dbReference>